<feature type="transmembrane region" description="Helical" evidence="2">
    <location>
        <begin position="125"/>
        <end position="145"/>
    </location>
</feature>
<dbReference type="PANTHER" id="PTHR24116">
    <property type="entry name" value="KINASE D-INTERACTING SUBSTRATE OF 220 KDA"/>
    <property type="match status" value="1"/>
</dbReference>
<gene>
    <name evidence="4" type="ORF">EWB00_004527</name>
</gene>
<organism evidence="4 5">
    <name type="scientific">Schistosoma japonicum</name>
    <name type="common">Blood fluke</name>
    <dbReference type="NCBI Taxonomy" id="6182"/>
    <lineage>
        <taxon>Eukaryota</taxon>
        <taxon>Metazoa</taxon>
        <taxon>Spiralia</taxon>
        <taxon>Lophotrochozoa</taxon>
        <taxon>Platyhelminthes</taxon>
        <taxon>Trematoda</taxon>
        <taxon>Digenea</taxon>
        <taxon>Strigeidida</taxon>
        <taxon>Schistosomatoidea</taxon>
        <taxon>Schistosomatidae</taxon>
        <taxon>Schistosoma</taxon>
    </lineage>
</organism>
<dbReference type="STRING" id="6182.A0A4Z2DVE7"/>
<dbReference type="GO" id="GO:0019887">
    <property type="term" value="F:protein kinase regulator activity"/>
    <property type="evidence" value="ECO:0007669"/>
    <property type="project" value="TreeGrafter"/>
</dbReference>
<protein>
    <submittedName>
        <fullName evidence="4">Kinase D-interacting substrate</fullName>
    </submittedName>
</protein>
<feature type="transmembrane region" description="Helical" evidence="2">
    <location>
        <begin position="151"/>
        <end position="171"/>
    </location>
</feature>
<sequence length="1626" mass="183877">MMLNQMTKTKENNFMSNSTNFMKNVTQSELVHSSVVSNNDIGLESFADTGAYNIPIENNSPDVNNHAANTIRVLADMFTCRLSNFPMTVGIFSQQNNKEYLSHLASELHNLDRFGNPIPLKFSKLLFIFPLVISAILGYFVGMLTNWQVGLSIGHIGMFIQITFLALIITGSRFCHKPMAIRASYSVACFLHWVKLFLSVCFCYPIKSVNTKTPVRLIVVYHRICPSSTTNIALFSLVEKMWFGLLRHYGQILIRLQRAGKPSGSPSCKYKRVCCLPAFVVMIAFWISFLISTSIMRLYSGQLAKLLGHGGLLSLFVIMSSIMFLSFFGSLPSLFRIIKGLLINPITPVKSALAAFLQTNNEMDKEFYNTKSAGKVNEAAFLASSTSFKDLAISAEEQRACKADLFVKSEFAKICNLSVTFDRFTNTQQTRFILCLDASSTSQKDLLAKLIYQIHNLILSDISAPVAVVLEANFKILLGDLVCSAILSSYSAAFCSNLTLEPKLITQIVSDNVHLVHASLHLPIYLEPPIFTDFNELTKSYNEHSKQNQHSHSSLNDYSPMIPTLQPKTISTGVISNINTTSRKVSCNPNCISSNIPRAMFNNSYGTHMNNQQKSKIIPVNSETEQNKIDFTGEYEIINFSDIARMFLHNHELADWNGKVIKQLVLSTTFTYRLLKLYNMNIETGLIVTWITLVHHWPYHTTWLIIYLEELNTSNSMNSNNEQNHEVKINLMEAFLEIKKRVSESIEILESLAIEDRDLERLNKFLYSKTSTQIPLNTLKQLIACTLIHNPFIRYSIQALVGSMNRRQSSGLQHGFVNPLSSLVEEKSGNAIYNISLDKFGQSSSVTVNTSIQSNTSKVQANQMGCKTASSLSSAENTPSNTYWPCPSDTIAAGDNALNKSCQLTLKKMYPTLPFNKFTVNDVCELFSSIGSIHPTHLQSYISKIKQLNINGIVLSVCDLEKLKQELMINTEDWQQIYKLLTWLRSLPTDEFRAFTEKSQYTSGIASNDFDEGDLIDGYNINLISKDQQPRNPISSHTLVTSVPSLNSEIISHASERQFKTSNPFLVRQTPWLISPKIPITSLSSNGKSLEPFQEFTHQQRPSPDNSDQQNSCSAMEEPESLWKTNNLTYVPTNADKVLVKQQSLLNATNEKSRIMHNANLFFFTENFSKQKEVRRTSKHQNNAEEDIDKSEVKVAPNYSFIKDIQNSCHFNRFAIKNGYASRSSIDLRTVFGPEPKSISNSNLLSNYRIIHNSKRNRVKKALIEQHRRRPHRRLLTNTSNFNYFVDPEFYPSPFVCPVSNHNTAFYNQDLLGNTNLSFDSNLHNTKVPNLRRITKQPRLKYDYQNIKNNAPLFIGNGYNNGSSNNNGEHINSITPNKILIKQSQLQEPLNNVESETDDTVQSSENKSSHIKIMKQNKSFLDHLKYYPSRNIHAKAVFPSPALTPAQLASLQAYTAWSAEMNPYLSNATIMTNTGSVIPNNSANFWNSYLEQSPNKFYLFKPKSHKKSDHKAFRPSQKKRPRKTNPEEEKFIINSNTKFPLTNLIKSNGYSLTTSCDSDAEICTCDYWYELEKSREKFTISEPSLRAESDLISIDDCIFDNESQTSAGESLNSLDILKIDKSKSSK</sequence>
<evidence type="ECO:0000256" key="2">
    <source>
        <dbReference type="SAM" id="Phobius"/>
    </source>
</evidence>
<dbReference type="Proteomes" id="UP000311919">
    <property type="component" value="Unassembled WGS sequence"/>
</dbReference>
<dbReference type="PANTHER" id="PTHR24116:SF0">
    <property type="entry name" value="KINASE D-INTERACTING SUBSTRATE OF 220 KDA"/>
    <property type="match status" value="1"/>
</dbReference>
<evidence type="ECO:0000259" key="3">
    <source>
        <dbReference type="Pfam" id="PF23307"/>
    </source>
</evidence>
<feature type="transmembrane region" description="Helical" evidence="2">
    <location>
        <begin position="276"/>
        <end position="299"/>
    </location>
</feature>
<keyword evidence="4" id="KW-0808">Transferase</keyword>
<dbReference type="OrthoDB" id="6084525at2759"/>
<dbReference type="Pfam" id="PF23307">
    <property type="entry name" value="SAM_KIDINS220"/>
    <property type="match status" value="1"/>
</dbReference>
<evidence type="ECO:0000313" key="4">
    <source>
        <dbReference type="EMBL" id="TNN20252.1"/>
    </source>
</evidence>
<evidence type="ECO:0000256" key="1">
    <source>
        <dbReference type="SAM" id="MobiDB-lite"/>
    </source>
</evidence>
<dbReference type="InterPro" id="IPR052771">
    <property type="entry name" value="Neurotrophin_sig_adaptor"/>
</dbReference>
<keyword evidence="4" id="KW-0418">Kinase</keyword>
<keyword evidence="2" id="KW-1133">Transmembrane helix</keyword>
<feature type="region of interest" description="Disordered" evidence="1">
    <location>
        <begin position="1388"/>
        <end position="1409"/>
    </location>
</feature>
<dbReference type="InterPro" id="IPR057092">
    <property type="entry name" value="SAM_KIDINS220"/>
</dbReference>
<feature type="compositionally biased region" description="Polar residues" evidence="1">
    <location>
        <begin position="1388"/>
        <end position="1406"/>
    </location>
</feature>
<evidence type="ECO:0000313" key="5">
    <source>
        <dbReference type="Proteomes" id="UP000311919"/>
    </source>
</evidence>
<feature type="transmembrane region" description="Helical" evidence="2">
    <location>
        <begin position="311"/>
        <end position="335"/>
    </location>
</feature>
<dbReference type="GO" id="GO:0030165">
    <property type="term" value="F:PDZ domain binding"/>
    <property type="evidence" value="ECO:0007669"/>
    <property type="project" value="TreeGrafter"/>
</dbReference>
<keyword evidence="2" id="KW-0812">Transmembrane</keyword>
<dbReference type="EMBL" id="SKCS01000029">
    <property type="protein sequence ID" value="TNN20252.1"/>
    <property type="molecule type" value="Genomic_DNA"/>
</dbReference>
<feature type="compositionally biased region" description="Polar residues" evidence="1">
    <location>
        <begin position="1096"/>
        <end position="1114"/>
    </location>
</feature>
<feature type="region of interest" description="Disordered" evidence="1">
    <location>
        <begin position="1503"/>
        <end position="1529"/>
    </location>
</feature>
<dbReference type="GO" id="GO:0016301">
    <property type="term" value="F:kinase activity"/>
    <property type="evidence" value="ECO:0007669"/>
    <property type="project" value="UniProtKB-KW"/>
</dbReference>
<feature type="transmembrane region" description="Helical" evidence="2">
    <location>
        <begin position="183"/>
        <end position="207"/>
    </location>
</feature>
<keyword evidence="2" id="KW-0472">Membrane</keyword>
<name>A0A4Z2DVE7_SCHJA</name>
<proteinExistence type="predicted"/>
<keyword evidence="5" id="KW-1185">Reference proteome</keyword>
<reference evidence="4 5" key="1">
    <citation type="submission" date="2019-03" db="EMBL/GenBank/DDBJ databases">
        <title>An improved genome assembly of the fluke Schistosoma japonicum.</title>
        <authorList>
            <person name="Hu W."/>
            <person name="Luo F."/>
            <person name="Yin M."/>
            <person name="Mo X."/>
            <person name="Sun C."/>
            <person name="Wu Q."/>
            <person name="Zhu B."/>
            <person name="Xiang M."/>
            <person name="Wang J."/>
            <person name="Wang Y."/>
            <person name="Zhang T."/>
            <person name="Xu B."/>
            <person name="Zheng H."/>
            <person name="Feng Z."/>
        </authorList>
    </citation>
    <scope>NUCLEOTIDE SEQUENCE [LARGE SCALE GENOMIC DNA]</scope>
    <source>
        <strain evidence="4">HuSjv2</strain>
        <tissue evidence="4">Worms</tissue>
    </source>
</reference>
<feature type="domain" description="Kinase D-interacting substrate of 220 kDa-like SAM" evidence="3">
    <location>
        <begin position="915"/>
        <end position="987"/>
    </location>
</feature>
<feature type="region of interest" description="Disordered" evidence="1">
    <location>
        <begin position="1094"/>
        <end position="1120"/>
    </location>
</feature>
<comment type="caution">
    <text evidence="4">The sequence shown here is derived from an EMBL/GenBank/DDBJ whole genome shotgun (WGS) entry which is preliminary data.</text>
</comment>
<accession>A0A4Z2DVE7</accession>